<dbReference type="InterPro" id="IPR051276">
    <property type="entry name" value="Saccharopine_DH-like_oxidrdct"/>
</dbReference>
<dbReference type="PANTHER" id="PTHR12286">
    <property type="entry name" value="SACCHAROPINE DEHYDROGENASE-LIKE OXIDOREDUCTASE"/>
    <property type="match status" value="1"/>
</dbReference>
<evidence type="ECO:0000256" key="1">
    <source>
        <dbReference type="ARBA" id="ARBA00038048"/>
    </source>
</evidence>
<proteinExistence type="inferred from homology"/>
<dbReference type="Pfam" id="PF03435">
    <property type="entry name" value="Sacchrp_dh_NADP"/>
    <property type="match status" value="1"/>
</dbReference>
<dbReference type="GO" id="GO:0009247">
    <property type="term" value="P:glycolipid biosynthetic process"/>
    <property type="evidence" value="ECO:0007669"/>
    <property type="project" value="TreeGrafter"/>
</dbReference>
<comment type="similarity">
    <text evidence="1">Belongs to the saccharopine dehydrogenase family.</text>
</comment>
<evidence type="ECO:0000313" key="5">
    <source>
        <dbReference type="Proteomes" id="UP001303889"/>
    </source>
</evidence>
<dbReference type="AlphaFoldDB" id="A0AAN6MJH8"/>
<accession>A0AAN6MJH8</accession>
<reference evidence="4" key="1">
    <citation type="journal article" date="2023" name="Mol. Phylogenet. Evol.">
        <title>Genome-scale phylogeny and comparative genomics of the fungal order Sordariales.</title>
        <authorList>
            <person name="Hensen N."/>
            <person name="Bonometti L."/>
            <person name="Westerberg I."/>
            <person name="Brannstrom I.O."/>
            <person name="Guillou S."/>
            <person name="Cros-Aarteil S."/>
            <person name="Calhoun S."/>
            <person name="Haridas S."/>
            <person name="Kuo A."/>
            <person name="Mondo S."/>
            <person name="Pangilinan J."/>
            <person name="Riley R."/>
            <person name="LaButti K."/>
            <person name="Andreopoulos B."/>
            <person name="Lipzen A."/>
            <person name="Chen C."/>
            <person name="Yan M."/>
            <person name="Daum C."/>
            <person name="Ng V."/>
            <person name="Clum A."/>
            <person name="Steindorff A."/>
            <person name="Ohm R.A."/>
            <person name="Martin F."/>
            <person name="Silar P."/>
            <person name="Natvig D.O."/>
            <person name="Lalanne C."/>
            <person name="Gautier V."/>
            <person name="Ament-Velasquez S.L."/>
            <person name="Kruys A."/>
            <person name="Hutchinson M.I."/>
            <person name="Powell A.J."/>
            <person name="Barry K."/>
            <person name="Miller A.N."/>
            <person name="Grigoriev I.V."/>
            <person name="Debuchy R."/>
            <person name="Gladieux P."/>
            <person name="Hiltunen Thoren M."/>
            <person name="Johannesson H."/>
        </authorList>
    </citation>
    <scope>NUCLEOTIDE SEQUENCE</scope>
    <source>
        <strain evidence="4">CBS 103.79</strain>
    </source>
</reference>
<sequence>MASKDHGREYDLVVFGATGYTGKYTAQYITTHLPSTLKWAVAGRSESKLSALVTELSTLNPDRIPPSIELGTLTASSLSALAQKTFILLTTVGPYGALGEHAFAACATHGTHYLDVTGEVPFVAKMLTKYSSTAAKTGALMFPQIGIESAPPDLLTWSLARFNRATYSLPTADVTVSVHTLKSAPSGGTLATVFTILDNFSLAELHASHVPYALSPVPRPAAAPPKPSLWTRLTGLVNIPGLGLLTTSLAGSTDAAQVQRTWGLLSSVPSRKEQGYGPNFSFREYMRPRNWLTGVAIHFGLMVLGLVMATPWLRRVVAKRVYQPGEGPEAEAAKWDEIEYRGVGRADGKEGGALGRAWFLGSTYYLTGILLAEAAATLLQEDVDLPGGVYTPACLGQPFIDRLDRAGFHIEVKPLEP</sequence>
<dbReference type="Proteomes" id="UP001303889">
    <property type="component" value="Unassembled WGS sequence"/>
</dbReference>
<evidence type="ECO:0000259" key="3">
    <source>
        <dbReference type="Pfam" id="PF03435"/>
    </source>
</evidence>
<keyword evidence="2" id="KW-1133">Transmembrane helix</keyword>
<dbReference type="EMBL" id="MU855535">
    <property type="protein sequence ID" value="KAK3902065.1"/>
    <property type="molecule type" value="Genomic_DNA"/>
</dbReference>
<comment type="caution">
    <text evidence="4">The sequence shown here is derived from an EMBL/GenBank/DDBJ whole genome shotgun (WGS) entry which is preliminary data.</text>
</comment>
<evidence type="ECO:0000313" key="4">
    <source>
        <dbReference type="EMBL" id="KAK3902065.1"/>
    </source>
</evidence>
<dbReference type="SUPFAM" id="SSF51735">
    <property type="entry name" value="NAD(P)-binding Rossmann-fold domains"/>
    <property type="match status" value="1"/>
</dbReference>
<dbReference type="PANTHER" id="PTHR12286:SF5">
    <property type="entry name" value="SACCHAROPINE DEHYDROGENASE-LIKE OXIDOREDUCTASE"/>
    <property type="match status" value="1"/>
</dbReference>
<protein>
    <submittedName>
        <fullName evidence="4">Saccharopine dehydrogenase-like oxidoreductase</fullName>
    </submittedName>
</protein>
<gene>
    <name evidence="4" type="ORF">C8A05DRAFT_34243</name>
</gene>
<keyword evidence="5" id="KW-1185">Reference proteome</keyword>
<reference evidence="4" key="2">
    <citation type="submission" date="2023-05" db="EMBL/GenBank/DDBJ databases">
        <authorList>
            <consortium name="Lawrence Berkeley National Laboratory"/>
            <person name="Steindorff A."/>
            <person name="Hensen N."/>
            <person name="Bonometti L."/>
            <person name="Westerberg I."/>
            <person name="Brannstrom I.O."/>
            <person name="Guillou S."/>
            <person name="Cros-Aarteil S."/>
            <person name="Calhoun S."/>
            <person name="Haridas S."/>
            <person name="Kuo A."/>
            <person name="Mondo S."/>
            <person name="Pangilinan J."/>
            <person name="Riley R."/>
            <person name="Labutti K."/>
            <person name="Andreopoulos B."/>
            <person name="Lipzen A."/>
            <person name="Chen C."/>
            <person name="Yanf M."/>
            <person name="Daum C."/>
            <person name="Ng V."/>
            <person name="Clum A."/>
            <person name="Ohm R."/>
            <person name="Martin F."/>
            <person name="Silar P."/>
            <person name="Natvig D."/>
            <person name="Lalanne C."/>
            <person name="Gautier V."/>
            <person name="Ament-Velasquez S.L."/>
            <person name="Kruys A."/>
            <person name="Hutchinson M.I."/>
            <person name="Powell A.J."/>
            <person name="Barry K."/>
            <person name="Miller A.N."/>
            <person name="Grigoriev I.V."/>
            <person name="Debuchy R."/>
            <person name="Gladieux P."/>
            <person name="Thoren M.H."/>
            <person name="Johannesson H."/>
        </authorList>
    </citation>
    <scope>NUCLEOTIDE SEQUENCE</scope>
    <source>
        <strain evidence="4">CBS 103.79</strain>
    </source>
</reference>
<dbReference type="GO" id="GO:0005811">
    <property type="term" value="C:lipid droplet"/>
    <property type="evidence" value="ECO:0007669"/>
    <property type="project" value="TreeGrafter"/>
</dbReference>
<feature type="transmembrane region" description="Helical" evidence="2">
    <location>
        <begin position="291"/>
        <end position="313"/>
    </location>
</feature>
<organism evidence="4 5">
    <name type="scientific">Staphylotrichum tortipilum</name>
    <dbReference type="NCBI Taxonomy" id="2831512"/>
    <lineage>
        <taxon>Eukaryota</taxon>
        <taxon>Fungi</taxon>
        <taxon>Dikarya</taxon>
        <taxon>Ascomycota</taxon>
        <taxon>Pezizomycotina</taxon>
        <taxon>Sordariomycetes</taxon>
        <taxon>Sordariomycetidae</taxon>
        <taxon>Sordariales</taxon>
        <taxon>Chaetomiaceae</taxon>
        <taxon>Staphylotrichum</taxon>
    </lineage>
</organism>
<evidence type="ECO:0000256" key="2">
    <source>
        <dbReference type="SAM" id="Phobius"/>
    </source>
</evidence>
<keyword evidence="2" id="KW-0472">Membrane</keyword>
<name>A0AAN6MJH8_9PEZI</name>
<dbReference type="InterPro" id="IPR036291">
    <property type="entry name" value="NAD(P)-bd_dom_sf"/>
</dbReference>
<dbReference type="Gene3D" id="3.40.50.720">
    <property type="entry name" value="NAD(P)-binding Rossmann-like Domain"/>
    <property type="match status" value="1"/>
</dbReference>
<dbReference type="InterPro" id="IPR005097">
    <property type="entry name" value="Sacchrp_dh_NADP-bd"/>
</dbReference>
<keyword evidence="2" id="KW-0812">Transmembrane</keyword>
<dbReference type="GO" id="GO:0005739">
    <property type="term" value="C:mitochondrion"/>
    <property type="evidence" value="ECO:0007669"/>
    <property type="project" value="TreeGrafter"/>
</dbReference>
<feature type="domain" description="Saccharopine dehydrogenase NADP binding" evidence="3">
    <location>
        <begin position="13"/>
        <end position="138"/>
    </location>
</feature>
<dbReference type="GO" id="GO:0005886">
    <property type="term" value="C:plasma membrane"/>
    <property type="evidence" value="ECO:0007669"/>
    <property type="project" value="TreeGrafter"/>
</dbReference>